<sequence>MSSIIDLDKDTCSSDVIEALNNYFRNIIYKINKNSAYFEEIINKYKIEIIRDEGDVIYFRVISSSG</sequence>
<dbReference type="EMBL" id="CP045483">
    <property type="protein sequence ID" value="QGR19905.1"/>
    <property type="molecule type" value="Genomic_DNA"/>
</dbReference>
<evidence type="ECO:0000313" key="1">
    <source>
        <dbReference type="EMBL" id="QGR19905.1"/>
    </source>
</evidence>
<dbReference type="AlphaFoldDB" id="A0A650CQA4"/>
<name>A0A650CQA4_9CREN</name>
<proteinExistence type="predicted"/>
<gene>
    <name evidence="1" type="ORF">D1868_07880</name>
</gene>
<dbReference type="KEGG" id="sazo:D1868_07880"/>
<keyword evidence="2" id="KW-1185">Reference proteome</keyword>
<dbReference type="OrthoDB" id="39466at2157"/>
<reference evidence="1 2" key="1">
    <citation type="submission" date="2019-10" db="EMBL/GenBank/DDBJ databases">
        <title>Genome Sequences from Six Type Strain Members of the Archaeal Family Sulfolobaceae: Acidianus ambivalens, Acidianus infernus, Metallosphaera prunae, Stygiolobus azoricus, Sulfolobus metallicus, and Sulfurisphaera ohwakuensis.</title>
        <authorList>
            <person name="Counts J.A."/>
            <person name="Kelly R.M."/>
        </authorList>
    </citation>
    <scope>NUCLEOTIDE SEQUENCE [LARGE SCALE GENOMIC DNA]</scope>
    <source>
        <strain evidence="1 2">FC6</strain>
    </source>
</reference>
<organism evidence="1 2">
    <name type="scientific">Stygiolobus azoricus</name>
    <dbReference type="NCBI Taxonomy" id="41675"/>
    <lineage>
        <taxon>Archaea</taxon>
        <taxon>Thermoproteota</taxon>
        <taxon>Thermoprotei</taxon>
        <taxon>Sulfolobales</taxon>
        <taxon>Sulfolobaceae</taxon>
        <taxon>Stygiolobus</taxon>
    </lineage>
</organism>
<evidence type="ECO:0000313" key="2">
    <source>
        <dbReference type="Proteomes" id="UP000423396"/>
    </source>
</evidence>
<dbReference type="GeneID" id="42798981"/>
<protein>
    <submittedName>
        <fullName evidence="1">Uncharacterized protein</fullName>
    </submittedName>
</protein>
<accession>A0A650CQA4</accession>
<dbReference type="RefSeq" id="WP_156007165.1">
    <property type="nucleotide sequence ID" value="NZ_CP045483.1"/>
</dbReference>
<dbReference type="Proteomes" id="UP000423396">
    <property type="component" value="Chromosome"/>
</dbReference>